<evidence type="ECO:0000259" key="1">
    <source>
        <dbReference type="SMART" id="SM00065"/>
    </source>
</evidence>
<feature type="domain" description="GAF" evidence="1">
    <location>
        <begin position="26"/>
        <end position="169"/>
    </location>
</feature>
<reference evidence="2 3" key="1">
    <citation type="submission" date="2020-04" db="EMBL/GenBank/DDBJ databases">
        <title>Azohydromonas sp. isolated from soil.</title>
        <authorList>
            <person name="Dahal R.H."/>
        </authorList>
    </citation>
    <scope>NUCLEOTIDE SEQUENCE [LARGE SCALE GENOMIC DNA]</scope>
    <source>
        <strain evidence="2 3">G-1-1-14</strain>
    </source>
</reference>
<dbReference type="RefSeq" id="WP_169161315.1">
    <property type="nucleotide sequence ID" value="NZ_JABBFW010000010.1"/>
</dbReference>
<organism evidence="2 3">
    <name type="scientific">Azohydromonas caseinilytica</name>
    <dbReference type="NCBI Taxonomy" id="2728836"/>
    <lineage>
        <taxon>Bacteria</taxon>
        <taxon>Pseudomonadati</taxon>
        <taxon>Pseudomonadota</taxon>
        <taxon>Betaproteobacteria</taxon>
        <taxon>Burkholderiales</taxon>
        <taxon>Sphaerotilaceae</taxon>
        <taxon>Azohydromonas</taxon>
    </lineage>
</organism>
<accession>A0A848FAT9</accession>
<dbReference type="Gene3D" id="3.30.450.40">
    <property type="match status" value="1"/>
</dbReference>
<gene>
    <name evidence="2" type="ORF">HHL10_15605</name>
</gene>
<evidence type="ECO:0000313" key="2">
    <source>
        <dbReference type="EMBL" id="NML16408.1"/>
    </source>
</evidence>
<dbReference type="InterPro" id="IPR003018">
    <property type="entry name" value="GAF"/>
</dbReference>
<sequence>MEKPLAHPREEERLAALARLAVLDTGAEDSYDRLTLLASQVCDAPMALISLVDARRLWFKSRIGLDACEIGRDEGFCSFAIHKPDEVMVVPDMSLDPRFADHPLVAGPPHIRFYAGAPLVLASGLPVGTLCVNDMRPRTLEPWQLQSLRVLAKRVTKLLEKDEPAAKGGHEN</sequence>
<keyword evidence="3" id="KW-1185">Reference proteome</keyword>
<proteinExistence type="predicted"/>
<dbReference type="Proteomes" id="UP000574067">
    <property type="component" value="Unassembled WGS sequence"/>
</dbReference>
<evidence type="ECO:0000313" key="3">
    <source>
        <dbReference type="Proteomes" id="UP000574067"/>
    </source>
</evidence>
<dbReference type="AlphaFoldDB" id="A0A848FAT9"/>
<dbReference type="SUPFAM" id="SSF55781">
    <property type="entry name" value="GAF domain-like"/>
    <property type="match status" value="1"/>
</dbReference>
<dbReference type="SMART" id="SM00065">
    <property type="entry name" value="GAF"/>
    <property type="match status" value="1"/>
</dbReference>
<comment type="caution">
    <text evidence="2">The sequence shown here is derived from an EMBL/GenBank/DDBJ whole genome shotgun (WGS) entry which is preliminary data.</text>
</comment>
<name>A0A848FAT9_9BURK</name>
<dbReference type="Pfam" id="PF01590">
    <property type="entry name" value="GAF"/>
    <property type="match status" value="1"/>
</dbReference>
<dbReference type="PANTHER" id="PTHR43102">
    <property type="entry name" value="SLR1143 PROTEIN"/>
    <property type="match status" value="1"/>
</dbReference>
<dbReference type="InterPro" id="IPR029016">
    <property type="entry name" value="GAF-like_dom_sf"/>
</dbReference>
<protein>
    <submittedName>
        <fullName evidence="2">GAF domain-containing protein</fullName>
    </submittedName>
</protein>
<dbReference type="PANTHER" id="PTHR43102:SF2">
    <property type="entry name" value="GAF DOMAIN-CONTAINING PROTEIN"/>
    <property type="match status" value="1"/>
</dbReference>
<dbReference type="EMBL" id="JABBFW010000010">
    <property type="protein sequence ID" value="NML16408.1"/>
    <property type="molecule type" value="Genomic_DNA"/>
</dbReference>